<name>A0A432ZN94_9GAMM</name>
<feature type="transmembrane region" description="Helical" evidence="1">
    <location>
        <begin position="50"/>
        <end position="70"/>
    </location>
</feature>
<dbReference type="Proteomes" id="UP000288279">
    <property type="component" value="Unassembled WGS sequence"/>
</dbReference>
<proteinExistence type="predicted"/>
<organism evidence="2 3">
    <name type="scientific">Pseudidiomarina taiwanensis</name>
    <dbReference type="NCBI Taxonomy" id="337250"/>
    <lineage>
        <taxon>Bacteria</taxon>
        <taxon>Pseudomonadati</taxon>
        <taxon>Pseudomonadota</taxon>
        <taxon>Gammaproteobacteria</taxon>
        <taxon>Alteromonadales</taxon>
        <taxon>Idiomarinaceae</taxon>
        <taxon>Pseudidiomarina</taxon>
    </lineage>
</organism>
<accession>A0A432ZN94</accession>
<evidence type="ECO:0000313" key="2">
    <source>
        <dbReference type="EMBL" id="RUO79346.1"/>
    </source>
</evidence>
<dbReference type="AlphaFoldDB" id="A0A432ZN94"/>
<keyword evidence="1" id="KW-1133">Transmembrane helix</keyword>
<evidence type="ECO:0008006" key="4">
    <source>
        <dbReference type="Google" id="ProtNLM"/>
    </source>
</evidence>
<protein>
    <recommendedName>
        <fullName evidence="4">Zinc ribbon domain-containing protein</fullName>
    </recommendedName>
</protein>
<dbReference type="RefSeq" id="WP_126825095.1">
    <property type="nucleotide sequence ID" value="NZ_PIQG01000001.1"/>
</dbReference>
<evidence type="ECO:0000313" key="3">
    <source>
        <dbReference type="Proteomes" id="UP000288279"/>
    </source>
</evidence>
<keyword evidence="3" id="KW-1185">Reference proteome</keyword>
<keyword evidence="1" id="KW-0472">Membrane</keyword>
<keyword evidence="1" id="KW-0812">Transmembrane</keyword>
<sequence length="108" mass="12237">MALIDCPACHKRVSDKAKECQHCGFKLATRSSAEHDRELRRALQDKRDSILSQSMLALLIAIAAFAYFYVAQPLPDSWQAQLAYAGMLVGSIWFIVNRVRLVFLKKKP</sequence>
<evidence type="ECO:0000256" key="1">
    <source>
        <dbReference type="SAM" id="Phobius"/>
    </source>
</evidence>
<dbReference type="OrthoDB" id="8685152at2"/>
<comment type="caution">
    <text evidence="2">The sequence shown here is derived from an EMBL/GenBank/DDBJ whole genome shotgun (WGS) entry which is preliminary data.</text>
</comment>
<reference evidence="2 3" key="1">
    <citation type="journal article" date="2011" name="Front. Microbiol.">
        <title>Genomic signatures of strain selection and enhancement in Bacillus atrophaeus var. globigii, a historical biowarfare simulant.</title>
        <authorList>
            <person name="Gibbons H.S."/>
            <person name="Broomall S.M."/>
            <person name="McNew L.A."/>
            <person name="Daligault H."/>
            <person name="Chapman C."/>
            <person name="Bruce D."/>
            <person name="Karavis M."/>
            <person name="Krepps M."/>
            <person name="McGregor P.A."/>
            <person name="Hong C."/>
            <person name="Park K.H."/>
            <person name="Akmal A."/>
            <person name="Feldman A."/>
            <person name="Lin J.S."/>
            <person name="Chang W.E."/>
            <person name="Higgs B.W."/>
            <person name="Demirev P."/>
            <person name="Lindquist J."/>
            <person name="Liem A."/>
            <person name="Fochler E."/>
            <person name="Read T.D."/>
            <person name="Tapia R."/>
            <person name="Johnson S."/>
            <person name="Bishop-Lilly K.A."/>
            <person name="Detter C."/>
            <person name="Han C."/>
            <person name="Sozhamannan S."/>
            <person name="Rosenzweig C.N."/>
            <person name="Skowronski E.W."/>
        </authorList>
    </citation>
    <scope>NUCLEOTIDE SEQUENCE [LARGE SCALE GENOMIC DNA]</scope>
    <source>
        <strain evidence="2 3">PIT1</strain>
    </source>
</reference>
<feature type="transmembrane region" description="Helical" evidence="1">
    <location>
        <begin position="82"/>
        <end position="103"/>
    </location>
</feature>
<dbReference type="EMBL" id="PIQG01000001">
    <property type="protein sequence ID" value="RUO79346.1"/>
    <property type="molecule type" value="Genomic_DNA"/>
</dbReference>
<gene>
    <name evidence="2" type="ORF">CWI83_02230</name>
</gene>